<dbReference type="GO" id="GO:0006433">
    <property type="term" value="P:prolyl-tRNA aminoacylation"/>
    <property type="evidence" value="ECO:0007669"/>
    <property type="project" value="UniProtKB-UniRule"/>
</dbReference>
<evidence type="ECO:0000256" key="7">
    <source>
        <dbReference type="ARBA" id="ARBA00060806"/>
    </source>
</evidence>
<dbReference type="SUPFAM" id="SSF64586">
    <property type="entry name" value="C-terminal domain of ProRS"/>
    <property type="match status" value="1"/>
</dbReference>
<dbReference type="SUPFAM" id="SSF55681">
    <property type="entry name" value="Class II aaRS and biotin synthetases"/>
    <property type="match status" value="1"/>
</dbReference>
<dbReference type="Gene3D" id="3.40.50.800">
    <property type="entry name" value="Anticodon-binding domain"/>
    <property type="match status" value="1"/>
</dbReference>
<dbReference type="GO" id="GO:0017101">
    <property type="term" value="C:aminoacyl-tRNA synthetase multienzyme complex"/>
    <property type="evidence" value="ECO:0007669"/>
    <property type="project" value="TreeGrafter"/>
</dbReference>
<keyword evidence="2 8" id="KW-0547">Nucleotide-binding</keyword>
<evidence type="ECO:0000256" key="3">
    <source>
        <dbReference type="ARBA" id="ARBA00022840"/>
    </source>
</evidence>
<name>A0A0U3DVF0_9CREN</name>
<sequence length="478" mass="55956">MKLDKSNFSEWFDTVLREAELYDYGRYPVKGMGVWRPYGFKLRRLVLDNVVRKILDETGHEEVLFPILIPKDLLEKESEHVRGFEGEVFWVTKGGHQELEVPLALRPTSETAISYMESLWISSYKQLPMKLYQIVPVYRYETKATRPLIRLREVSTFKEAHTAHESFEDADKQCIEAVEVYKRIFDSLAIPYMISMRPKWDRFAGALYTVAFDTVMPDGRALQIGTVHHLGQNFSIPFEVRFQRRDEEMDYVWQTSYGISDRIFAAMIAIHGDDRGLVLPPHVAPIQVVIVPIPQKNEEDQEKVNNYVRELEEELKKAGIRVHTDNREELTPGAKYYYWELRGVPFRIEIGKREVDNDEVTVARRDVKGKVKVKRLELRKKLEELSEEMLNSMRERAWEFMKSRIRETDNIEEAKKLVEERYVVEVPWCGREECGLKLDEEVGRVLGMPLDKEINVEGKKCIVCGRKAVTKVRLAKTY</sequence>
<evidence type="ECO:0000256" key="4">
    <source>
        <dbReference type="ARBA" id="ARBA00022917"/>
    </source>
</evidence>
<evidence type="ECO:0000256" key="1">
    <source>
        <dbReference type="ARBA" id="ARBA00022598"/>
    </source>
</evidence>
<reference evidence="11 12" key="1">
    <citation type="submission" date="2013-11" db="EMBL/GenBank/DDBJ databases">
        <title>Comparative genomics of Ignicoccus.</title>
        <authorList>
            <person name="Podar M."/>
        </authorList>
    </citation>
    <scope>NUCLEOTIDE SEQUENCE [LARGE SCALE GENOMIC DNA]</scope>
    <source>
        <strain evidence="11 12">DSM 13165</strain>
    </source>
</reference>
<dbReference type="Proteomes" id="UP000060778">
    <property type="component" value="Chromosome"/>
</dbReference>
<dbReference type="GO" id="GO:0004827">
    <property type="term" value="F:proline-tRNA ligase activity"/>
    <property type="evidence" value="ECO:0007669"/>
    <property type="project" value="UniProtKB-UniRule"/>
</dbReference>
<dbReference type="PROSITE" id="PS50862">
    <property type="entry name" value="AA_TRNA_LIGASE_II"/>
    <property type="match status" value="1"/>
</dbReference>
<proteinExistence type="inferred from homology"/>
<dbReference type="InterPro" id="IPR006195">
    <property type="entry name" value="aa-tRNA-synth_II"/>
</dbReference>
<dbReference type="FunFam" id="3.40.50.800:FF:000005">
    <property type="entry name" value="bifunctional glutamate/proline--tRNA ligase"/>
    <property type="match status" value="1"/>
</dbReference>
<keyword evidence="5 8" id="KW-0030">Aminoacyl-tRNA synthetase</keyword>
<comment type="similarity">
    <text evidence="7 8">Belongs to the class-II aminoacyl-tRNA synthetase family. ProS type 3 subfamily.</text>
</comment>
<dbReference type="GO" id="GO:0005737">
    <property type="term" value="C:cytoplasm"/>
    <property type="evidence" value="ECO:0007669"/>
    <property type="project" value="UniProtKB-SubCell"/>
</dbReference>
<keyword evidence="3 8" id="KW-0067">ATP-binding</keyword>
<dbReference type="GO" id="GO:0005524">
    <property type="term" value="F:ATP binding"/>
    <property type="evidence" value="ECO:0007669"/>
    <property type="project" value="UniProtKB-UniRule"/>
</dbReference>
<dbReference type="PATRIC" id="fig|940295.4.peg.112"/>
<comment type="subcellular location">
    <subcellularLocation>
        <location evidence="8">Cytoplasm</location>
    </subcellularLocation>
</comment>
<dbReference type="KEGG" id="iis:EYM_00575"/>
<dbReference type="Pfam" id="PF00587">
    <property type="entry name" value="tRNA-synt_2b"/>
    <property type="match status" value="1"/>
</dbReference>
<feature type="coiled-coil region" evidence="9">
    <location>
        <begin position="368"/>
        <end position="395"/>
    </location>
</feature>
<dbReference type="InterPro" id="IPR004154">
    <property type="entry name" value="Anticodon-bd"/>
</dbReference>
<dbReference type="STRING" id="940295.EYM_00575"/>
<keyword evidence="8" id="KW-0963">Cytoplasm</keyword>
<dbReference type="EMBL" id="CP006867">
    <property type="protein sequence ID" value="ALU11402.1"/>
    <property type="molecule type" value="Genomic_DNA"/>
</dbReference>
<dbReference type="PRINTS" id="PR01046">
    <property type="entry name" value="TRNASYNTHPRO"/>
</dbReference>
<keyword evidence="12" id="KW-1185">Reference proteome</keyword>
<dbReference type="Pfam" id="PF09180">
    <property type="entry name" value="ProRS-C_1"/>
    <property type="match status" value="1"/>
</dbReference>
<evidence type="ECO:0000313" key="11">
    <source>
        <dbReference type="EMBL" id="ALU11402.1"/>
    </source>
</evidence>
<dbReference type="InterPro" id="IPR016061">
    <property type="entry name" value="Pro-tRNA_ligase_II_C"/>
</dbReference>
<keyword evidence="9" id="KW-0175">Coiled coil</keyword>
<dbReference type="InterPro" id="IPR036621">
    <property type="entry name" value="Anticodon-bd_dom_sf"/>
</dbReference>
<keyword evidence="1 8" id="KW-0436">Ligase</keyword>
<evidence type="ECO:0000313" key="12">
    <source>
        <dbReference type="Proteomes" id="UP000060778"/>
    </source>
</evidence>
<gene>
    <name evidence="8" type="primary">proS</name>
    <name evidence="11" type="ORF">EYM_00575</name>
</gene>
<dbReference type="RefSeq" id="WP_075049192.1">
    <property type="nucleotide sequence ID" value="NZ_CP006867.1"/>
</dbReference>
<accession>A0A0U3DVF0</accession>
<dbReference type="CDD" id="cd00778">
    <property type="entry name" value="ProRS_core_arch_euk"/>
    <property type="match status" value="1"/>
</dbReference>
<dbReference type="PANTHER" id="PTHR43382:SF2">
    <property type="entry name" value="BIFUNCTIONAL GLUTAMATE_PROLINE--TRNA LIGASE"/>
    <property type="match status" value="1"/>
</dbReference>
<comment type="domain">
    <text evidence="8">Consists of three domains: the N-terminal catalytic domain, the anticodon-binding domain and the C-terminal extension.</text>
</comment>
<dbReference type="GeneID" id="30679535"/>
<comment type="subunit">
    <text evidence="8">Homodimer.</text>
</comment>
<dbReference type="InterPro" id="IPR033721">
    <property type="entry name" value="ProRS_core_arch_euk"/>
</dbReference>
<feature type="domain" description="Aminoacyl-transfer RNA synthetases class-II family profile" evidence="10">
    <location>
        <begin position="47"/>
        <end position="280"/>
    </location>
</feature>
<dbReference type="SMART" id="SM00946">
    <property type="entry name" value="ProRS-C_1"/>
    <property type="match status" value="1"/>
</dbReference>
<evidence type="ECO:0000259" key="10">
    <source>
        <dbReference type="PROSITE" id="PS50862"/>
    </source>
</evidence>
<comment type="catalytic activity">
    <reaction evidence="6 8">
        <text>tRNA(Pro) + L-proline + ATP = L-prolyl-tRNA(Pro) + AMP + diphosphate</text>
        <dbReference type="Rhea" id="RHEA:14305"/>
        <dbReference type="Rhea" id="RHEA-COMP:9700"/>
        <dbReference type="Rhea" id="RHEA-COMP:9702"/>
        <dbReference type="ChEBI" id="CHEBI:30616"/>
        <dbReference type="ChEBI" id="CHEBI:33019"/>
        <dbReference type="ChEBI" id="CHEBI:60039"/>
        <dbReference type="ChEBI" id="CHEBI:78442"/>
        <dbReference type="ChEBI" id="CHEBI:78532"/>
        <dbReference type="ChEBI" id="CHEBI:456215"/>
        <dbReference type="EC" id="6.1.1.15"/>
    </reaction>
</comment>
<evidence type="ECO:0000256" key="6">
    <source>
        <dbReference type="ARBA" id="ARBA00047671"/>
    </source>
</evidence>
<dbReference type="Gene3D" id="3.30.930.10">
    <property type="entry name" value="Bira Bifunctional Protein, Domain 2"/>
    <property type="match status" value="1"/>
</dbReference>
<dbReference type="InterPro" id="IPR002316">
    <property type="entry name" value="Pro-tRNA-ligase_IIa"/>
</dbReference>
<dbReference type="PANTHER" id="PTHR43382">
    <property type="entry name" value="PROLYL-TRNA SYNTHETASE"/>
    <property type="match status" value="1"/>
</dbReference>
<dbReference type="HAMAP" id="MF_01571">
    <property type="entry name" value="Pro_tRNA_synth_type3"/>
    <property type="match status" value="1"/>
</dbReference>
<feature type="coiled-coil region" evidence="9">
    <location>
        <begin position="297"/>
        <end position="328"/>
    </location>
</feature>
<dbReference type="NCBIfam" id="TIGR00408">
    <property type="entry name" value="proS_fam_I"/>
    <property type="match status" value="1"/>
</dbReference>
<dbReference type="SUPFAM" id="SSF52954">
    <property type="entry name" value="Class II aaRS ABD-related"/>
    <property type="match status" value="1"/>
</dbReference>
<evidence type="ECO:0000256" key="9">
    <source>
        <dbReference type="SAM" id="Coils"/>
    </source>
</evidence>
<dbReference type="EC" id="6.1.1.15" evidence="8"/>
<evidence type="ECO:0000256" key="2">
    <source>
        <dbReference type="ARBA" id="ARBA00022741"/>
    </source>
</evidence>
<dbReference type="Pfam" id="PF03129">
    <property type="entry name" value="HGTP_anticodon"/>
    <property type="match status" value="1"/>
</dbReference>
<evidence type="ECO:0000256" key="5">
    <source>
        <dbReference type="ARBA" id="ARBA00023146"/>
    </source>
</evidence>
<dbReference type="InterPro" id="IPR002314">
    <property type="entry name" value="aa-tRNA-synt_IIb"/>
</dbReference>
<protein>
    <recommendedName>
        <fullName evidence="8">Proline--tRNA ligase</fullName>
        <ecNumber evidence="8">6.1.1.15</ecNumber>
    </recommendedName>
    <alternativeName>
        <fullName evidence="8">Prolyl-tRNA synthetase</fullName>
        <shortName evidence="8">ProRS</shortName>
    </alternativeName>
</protein>
<organism evidence="11 12">
    <name type="scientific">Ignicoccus islandicus DSM 13165</name>
    <dbReference type="NCBI Taxonomy" id="940295"/>
    <lineage>
        <taxon>Archaea</taxon>
        <taxon>Thermoproteota</taxon>
        <taxon>Thermoprotei</taxon>
        <taxon>Desulfurococcales</taxon>
        <taxon>Desulfurococcaceae</taxon>
        <taxon>Ignicoccus</taxon>
    </lineage>
</organism>
<dbReference type="OrthoDB" id="7375at2157"/>
<dbReference type="FunFam" id="3.30.930.10:FF:000037">
    <property type="entry name" value="Proline--tRNA ligase"/>
    <property type="match status" value="1"/>
</dbReference>
<dbReference type="Gene3D" id="3.30.110.30">
    <property type="entry name" value="C-terminal domain of ProRS"/>
    <property type="match status" value="1"/>
</dbReference>
<dbReference type="InterPro" id="IPR045864">
    <property type="entry name" value="aa-tRNA-synth_II/BPL/LPL"/>
</dbReference>
<dbReference type="AlphaFoldDB" id="A0A0U3DVF0"/>
<dbReference type="InterPro" id="IPR017449">
    <property type="entry name" value="Pro-tRNA_synth_II"/>
</dbReference>
<evidence type="ECO:0000256" key="8">
    <source>
        <dbReference type="HAMAP-Rule" id="MF_01571"/>
    </source>
</evidence>
<dbReference type="InterPro" id="IPR004499">
    <property type="entry name" value="Pro-tRNA-ligase_IIa_arc-type"/>
</dbReference>
<comment type="function">
    <text evidence="8">Catalyzes the attachment of proline to tRNA(Pro) in a two-step reaction: proline is first activated by ATP to form Pro-AMP and then transferred to the acceptor end of tRNA(Pro).</text>
</comment>
<keyword evidence="4 8" id="KW-0648">Protein biosynthesis</keyword>
<dbReference type="CDD" id="cd00862">
    <property type="entry name" value="ProRS_anticodon_zinc"/>
    <property type="match status" value="1"/>
</dbReference>